<feature type="region of interest" description="Disordered" evidence="1">
    <location>
        <begin position="1"/>
        <end position="44"/>
    </location>
</feature>
<accession>B9SNK2</accession>
<name>B9SNK2_RICCO</name>
<reference evidence="3" key="1">
    <citation type="journal article" date="2010" name="Nat. Biotechnol.">
        <title>Draft genome sequence of the oilseed species Ricinus communis.</title>
        <authorList>
            <person name="Chan A.P."/>
            <person name="Crabtree J."/>
            <person name="Zhao Q."/>
            <person name="Lorenzi H."/>
            <person name="Orvis J."/>
            <person name="Puiu D."/>
            <person name="Melake-Berhan A."/>
            <person name="Jones K.M."/>
            <person name="Redman J."/>
            <person name="Chen G."/>
            <person name="Cahoon E.B."/>
            <person name="Gedil M."/>
            <person name="Stanke M."/>
            <person name="Haas B.J."/>
            <person name="Wortman J.R."/>
            <person name="Fraser-Liggett C.M."/>
            <person name="Ravel J."/>
            <person name="Rabinowicz P.D."/>
        </authorList>
    </citation>
    <scope>NUCLEOTIDE SEQUENCE [LARGE SCALE GENOMIC DNA]</scope>
    <source>
        <strain evidence="3">cv. Hale</strain>
    </source>
</reference>
<evidence type="ECO:0000313" key="3">
    <source>
        <dbReference type="Proteomes" id="UP000008311"/>
    </source>
</evidence>
<dbReference type="InParanoid" id="B9SNK2"/>
<dbReference type="Proteomes" id="UP000008311">
    <property type="component" value="Unassembled WGS sequence"/>
</dbReference>
<gene>
    <name evidence="2" type="ORF">RCOM_0737920</name>
</gene>
<evidence type="ECO:0000256" key="1">
    <source>
        <dbReference type="SAM" id="MobiDB-lite"/>
    </source>
</evidence>
<keyword evidence="3" id="KW-1185">Reference proteome</keyword>
<protein>
    <submittedName>
        <fullName evidence="2">Uncharacterized protein</fullName>
    </submittedName>
</protein>
<evidence type="ECO:0000313" key="2">
    <source>
        <dbReference type="EMBL" id="EEF34823.1"/>
    </source>
</evidence>
<feature type="compositionally biased region" description="Polar residues" evidence="1">
    <location>
        <begin position="27"/>
        <end position="44"/>
    </location>
</feature>
<dbReference type="AlphaFoldDB" id="B9SNK2"/>
<organism evidence="2 3">
    <name type="scientific">Ricinus communis</name>
    <name type="common">Castor bean</name>
    <dbReference type="NCBI Taxonomy" id="3988"/>
    <lineage>
        <taxon>Eukaryota</taxon>
        <taxon>Viridiplantae</taxon>
        <taxon>Streptophyta</taxon>
        <taxon>Embryophyta</taxon>
        <taxon>Tracheophyta</taxon>
        <taxon>Spermatophyta</taxon>
        <taxon>Magnoliopsida</taxon>
        <taxon>eudicotyledons</taxon>
        <taxon>Gunneridae</taxon>
        <taxon>Pentapetalae</taxon>
        <taxon>rosids</taxon>
        <taxon>fabids</taxon>
        <taxon>Malpighiales</taxon>
        <taxon>Euphorbiaceae</taxon>
        <taxon>Acalyphoideae</taxon>
        <taxon>Acalypheae</taxon>
        <taxon>Ricinus</taxon>
    </lineage>
</organism>
<proteinExistence type="predicted"/>
<feature type="compositionally biased region" description="Polar residues" evidence="1">
    <location>
        <begin position="1"/>
        <end position="17"/>
    </location>
</feature>
<dbReference type="EMBL" id="EQ974046">
    <property type="protein sequence ID" value="EEF34823.1"/>
    <property type="molecule type" value="Genomic_DNA"/>
</dbReference>
<sequence>MRQSQPRPIITSKNSALTRVPNPTYPVPTTSKFSTLPGLGSSSSYTGPPFTITDTFVPIRMTIPQPNTSILSTSLNPQDVILGAAQVMFSQFQSQLA</sequence>